<dbReference type="InterPro" id="IPR039361">
    <property type="entry name" value="Cyclin"/>
</dbReference>
<evidence type="ECO:0000313" key="4">
    <source>
        <dbReference type="Proteomes" id="UP000192356"/>
    </source>
</evidence>
<dbReference type="AlphaFoldDB" id="A0A1X0Q742"/>
<protein>
    <submittedName>
        <fullName evidence="3">CG21</fullName>
    </submittedName>
</protein>
<feature type="domain" description="Cyclin-like" evidence="2">
    <location>
        <begin position="31"/>
        <end position="115"/>
    </location>
</feature>
<name>A0A1X0Q742_9MICR</name>
<dbReference type="PANTHER" id="PTHR10177">
    <property type="entry name" value="CYCLINS"/>
    <property type="match status" value="1"/>
</dbReference>
<dbReference type="InterPro" id="IPR013763">
    <property type="entry name" value="Cyclin-like_dom"/>
</dbReference>
<proteinExistence type="inferred from homology"/>
<comment type="similarity">
    <text evidence="1">Belongs to the cyclin family.</text>
</comment>
<dbReference type="VEuPathDB" id="MicrosporidiaDB:A0H76_2588"/>
<dbReference type="FunFam" id="1.10.472.10:FF:000057">
    <property type="entry name" value="Cyclin N-terminal domain containing 2"/>
    <property type="match status" value="1"/>
</dbReference>
<dbReference type="Proteomes" id="UP000192356">
    <property type="component" value="Unassembled WGS sequence"/>
</dbReference>
<dbReference type="VEuPathDB" id="MicrosporidiaDB:HERIO_2387"/>
<keyword evidence="1" id="KW-0195">Cyclin</keyword>
<accession>A0A1X0Q742</accession>
<evidence type="ECO:0000313" key="3">
    <source>
        <dbReference type="EMBL" id="ORD95575.1"/>
    </source>
</evidence>
<dbReference type="InterPro" id="IPR036915">
    <property type="entry name" value="Cyclin-like_sf"/>
</dbReference>
<dbReference type="InterPro" id="IPR006671">
    <property type="entry name" value="Cyclin_N"/>
</dbReference>
<organism evidence="3 4">
    <name type="scientific">Hepatospora eriocheir</name>
    <dbReference type="NCBI Taxonomy" id="1081669"/>
    <lineage>
        <taxon>Eukaryota</taxon>
        <taxon>Fungi</taxon>
        <taxon>Fungi incertae sedis</taxon>
        <taxon>Microsporidia</taxon>
        <taxon>Hepatosporidae</taxon>
        <taxon>Hepatospora</taxon>
    </lineage>
</organism>
<sequence length="209" mass="25095">MKKVFKDITSIRKKNIKITIHKESHRQTLIRWIYEVCMDFRYTFYTYLRTVMLVDRYIRTINATTDDYQLIGVSCLFICAKIEETTTRPIKSYEMVTENSCKVEEILIKENEILEQMDYSLNYQLPLDFERQVHLRKIDKNAEIASELLKTIISALYEKYCSRESNYTIYTQALRISERIVKFKVIESPFDFYINNNPKLEALFNKKNQ</sequence>
<evidence type="ECO:0000259" key="2">
    <source>
        <dbReference type="SMART" id="SM00385"/>
    </source>
</evidence>
<keyword evidence="4" id="KW-1185">Reference proteome</keyword>
<dbReference type="SMART" id="SM00385">
    <property type="entry name" value="CYCLIN"/>
    <property type="match status" value="1"/>
</dbReference>
<dbReference type="OrthoDB" id="5590282at2759"/>
<dbReference type="EMBL" id="LVKB01000250">
    <property type="protein sequence ID" value="ORD95575.1"/>
    <property type="molecule type" value="Genomic_DNA"/>
</dbReference>
<gene>
    <name evidence="3" type="primary">CG21</name>
    <name evidence="3" type="ORF">HERIO_2387</name>
</gene>
<evidence type="ECO:0000256" key="1">
    <source>
        <dbReference type="RuleBase" id="RU000383"/>
    </source>
</evidence>
<dbReference type="SUPFAM" id="SSF47954">
    <property type="entry name" value="Cyclin-like"/>
    <property type="match status" value="1"/>
</dbReference>
<comment type="caution">
    <text evidence="3">The sequence shown here is derived from an EMBL/GenBank/DDBJ whole genome shotgun (WGS) entry which is preliminary data.</text>
</comment>
<dbReference type="Pfam" id="PF00134">
    <property type="entry name" value="Cyclin_N"/>
    <property type="match status" value="1"/>
</dbReference>
<reference evidence="3 4" key="1">
    <citation type="journal article" date="2017" name="Environ. Microbiol.">
        <title>Decay of the glycolytic pathway and adaptation to intranuclear parasitism within Enterocytozoonidae microsporidia.</title>
        <authorList>
            <person name="Wiredu Boakye D."/>
            <person name="Jaroenlak P."/>
            <person name="Prachumwat A."/>
            <person name="Williams T.A."/>
            <person name="Bateman K.S."/>
            <person name="Itsathitphaisarn O."/>
            <person name="Sritunyalucksana K."/>
            <person name="Paszkiewicz K.H."/>
            <person name="Moore K.A."/>
            <person name="Stentiford G.D."/>
            <person name="Williams B.A."/>
        </authorList>
    </citation>
    <scope>NUCLEOTIDE SEQUENCE [LARGE SCALE GENOMIC DNA]</scope>
    <source>
        <strain evidence="3 4">GB1</strain>
    </source>
</reference>
<dbReference type="Gene3D" id="1.10.472.10">
    <property type="entry name" value="Cyclin-like"/>
    <property type="match status" value="1"/>
</dbReference>